<comment type="similarity">
    <text evidence="1 5">Belongs to the peptidase S8 family.</text>
</comment>
<dbReference type="Pfam" id="PF00082">
    <property type="entry name" value="Peptidase_S8"/>
    <property type="match status" value="1"/>
</dbReference>
<dbReference type="InterPro" id="IPR023828">
    <property type="entry name" value="Peptidase_S8_Ser-AS"/>
</dbReference>
<evidence type="ECO:0000256" key="4">
    <source>
        <dbReference type="ARBA" id="ARBA00022825"/>
    </source>
</evidence>
<dbReference type="PROSITE" id="PS00138">
    <property type="entry name" value="SUBTILASE_SER"/>
    <property type="match status" value="1"/>
</dbReference>
<dbReference type="Gene3D" id="2.60.40.1080">
    <property type="match status" value="1"/>
</dbReference>
<dbReference type="Proteomes" id="UP000319374">
    <property type="component" value="Chromosome"/>
</dbReference>
<dbReference type="EMBL" id="AP019736">
    <property type="protein sequence ID" value="BBL07515.1"/>
    <property type="molecule type" value="Genomic_DNA"/>
</dbReference>
<feature type="active site" description="Charge relay system" evidence="5">
    <location>
        <position position="531"/>
    </location>
</feature>
<dbReference type="AlphaFoldDB" id="A0A4Y1X3A6"/>
<evidence type="ECO:0000256" key="1">
    <source>
        <dbReference type="ARBA" id="ARBA00011073"/>
    </source>
</evidence>
<dbReference type="InterPro" id="IPR036852">
    <property type="entry name" value="Peptidase_S8/S53_dom_sf"/>
</dbReference>
<gene>
    <name evidence="7" type="ORF">A5CPEGH6_21530</name>
</gene>
<dbReference type="PRINTS" id="PR00723">
    <property type="entry name" value="SUBTILISIN"/>
</dbReference>
<keyword evidence="4 5" id="KW-0720">Serine protease</keyword>
<evidence type="ECO:0000256" key="2">
    <source>
        <dbReference type="ARBA" id="ARBA00022670"/>
    </source>
</evidence>
<dbReference type="PANTHER" id="PTHR43806">
    <property type="entry name" value="PEPTIDASE S8"/>
    <property type="match status" value="1"/>
</dbReference>
<proteinExistence type="inferred from homology"/>
<protein>
    <submittedName>
        <fullName evidence="7">Protease</fullName>
    </submittedName>
</protein>
<dbReference type="KEGG" id="ada:A5CPEGH6_21530"/>
<name>A0A4Y1X3A6_9BACT</name>
<dbReference type="PROSITE" id="PS00137">
    <property type="entry name" value="SUBTILASE_HIS"/>
    <property type="match status" value="1"/>
</dbReference>
<feature type="active site" description="Charge relay system" evidence="5">
    <location>
        <position position="308"/>
    </location>
</feature>
<keyword evidence="2 5" id="KW-0645">Protease</keyword>
<dbReference type="GO" id="GO:0004252">
    <property type="term" value="F:serine-type endopeptidase activity"/>
    <property type="evidence" value="ECO:0007669"/>
    <property type="project" value="UniProtKB-UniRule"/>
</dbReference>
<feature type="domain" description="Peptidase S8/S53" evidence="6">
    <location>
        <begin position="242"/>
        <end position="567"/>
    </location>
</feature>
<dbReference type="PROSITE" id="PS51257">
    <property type="entry name" value="PROKAR_LIPOPROTEIN"/>
    <property type="match status" value="1"/>
</dbReference>
<keyword evidence="3 5" id="KW-0378">Hydrolase</keyword>
<organism evidence="7 8">
    <name type="scientific">Alistipes dispar</name>
    <dbReference type="NCBI Taxonomy" id="2585119"/>
    <lineage>
        <taxon>Bacteria</taxon>
        <taxon>Pseudomonadati</taxon>
        <taxon>Bacteroidota</taxon>
        <taxon>Bacteroidia</taxon>
        <taxon>Bacteroidales</taxon>
        <taxon>Rikenellaceae</taxon>
        <taxon>Alistipes</taxon>
    </lineage>
</organism>
<reference evidence="8" key="1">
    <citation type="submission" date="2019-06" db="EMBL/GenBank/DDBJ databases">
        <title>Alistipes onderdonkii subsp. vulgaris subsp. nov., Alistipes dispar sp. nov. and Alistipes communis sp. nov., isolated from human faeces, and creation of Alistipes onderdonkii subsp. onderdonkii subsp. nov.</title>
        <authorList>
            <person name="Sakamoto M."/>
            <person name="Ikeyama N."/>
            <person name="Ogata Y."/>
            <person name="Suda W."/>
            <person name="Iino T."/>
            <person name="Hattori M."/>
            <person name="Ohkuma M."/>
        </authorList>
    </citation>
    <scope>NUCLEOTIDE SEQUENCE [LARGE SCALE GENOMIC DNA]</scope>
    <source>
        <strain evidence="8">5CPEGH6</strain>
    </source>
</reference>
<dbReference type="Gene3D" id="3.40.50.200">
    <property type="entry name" value="Peptidase S8/S53 domain"/>
    <property type="match status" value="1"/>
</dbReference>
<evidence type="ECO:0000313" key="7">
    <source>
        <dbReference type="EMBL" id="BBL07515.1"/>
    </source>
</evidence>
<dbReference type="InterPro" id="IPR050131">
    <property type="entry name" value="Peptidase_S8_subtilisin-like"/>
</dbReference>
<dbReference type="GO" id="GO:0006508">
    <property type="term" value="P:proteolysis"/>
    <property type="evidence" value="ECO:0007669"/>
    <property type="project" value="UniProtKB-KW"/>
</dbReference>
<feature type="active site" description="Charge relay system" evidence="5">
    <location>
        <position position="249"/>
    </location>
</feature>
<evidence type="ECO:0000259" key="6">
    <source>
        <dbReference type="Pfam" id="PF00082"/>
    </source>
</evidence>
<dbReference type="InterPro" id="IPR022398">
    <property type="entry name" value="Peptidase_S8_His-AS"/>
</dbReference>
<dbReference type="PROSITE" id="PS51892">
    <property type="entry name" value="SUBTILASE"/>
    <property type="match status" value="1"/>
</dbReference>
<evidence type="ECO:0000256" key="5">
    <source>
        <dbReference type="PROSITE-ProRule" id="PRU01240"/>
    </source>
</evidence>
<accession>A0A4Y1X3A6</accession>
<evidence type="ECO:0000256" key="3">
    <source>
        <dbReference type="ARBA" id="ARBA00022801"/>
    </source>
</evidence>
<dbReference type="InterPro" id="IPR015500">
    <property type="entry name" value="Peptidase_S8_subtilisin-rel"/>
</dbReference>
<evidence type="ECO:0000313" key="8">
    <source>
        <dbReference type="Proteomes" id="UP000319374"/>
    </source>
</evidence>
<dbReference type="PANTHER" id="PTHR43806:SF11">
    <property type="entry name" value="CEREVISIN-RELATED"/>
    <property type="match status" value="1"/>
</dbReference>
<dbReference type="InterPro" id="IPR000209">
    <property type="entry name" value="Peptidase_S8/S53_dom"/>
</dbReference>
<dbReference type="SUPFAM" id="SSF52743">
    <property type="entry name" value="Subtilisin-like"/>
    <property type="match status" value="1"/>
</dbReference>
<keyword evidence="8" id="KW-1185">Reference proteome</keyword>
<sequence>MDLMKRYYVYAALFAFALTSCVKEDLEQGTPAPAPGTEVKLPADAEAGELLIKFKPEMSDILDRTFTRATRNGGSGVMTRSGIPSTDEILDILGGYHFERIFPRDERNEARTREAGLHLWYKVKFDENADLHEAARRLSLLGEISAVQGNHRIKRAYDAKRLKTYMSNAAAQRLSATRAAEDDIDFSGLGLPFEADPALKYQWHYNNTGDYSFKENNPDAKVVAGCDVNCVEAWKMCTGDPSIVVAVLDEGVMYTHPDLEANMWKNDGEVLNAGKDADGNGYEDDVYGYNFVEDTGLISWTGEGNTGHGTHVAGTIAAVNGNGRGVCGIAGGHDGSGSGVKIMSCQVFAGDMSSTLDQEAKAIKYAADNGAVILQCSWGYISADANQAIFGTVLGPATEEEWEATYPLEKEALDYFIQNAGSPNGVIEGGIAVFAAGNEYAATPSFPGAYSKCVTVGALDAGFTPSSFTNYGVGVDVSAPGGDMEYYGKVGEEDPEGWLDEGGTPVMGYGSVLSTWFIDGQPAYGYMDGTSMACPHVSGVAALGLSYAVQKRRHFKADEFVSLLKQSVKEIDDTYLKGNKLYYYTHNYASAPATKMALADYRGKMGTGMVDAGKLLKAVEGAGLEMKLPNMYVSTDGSATLDLAFYFENGRNLTYTVSVADAQIAEASVSGTMLTVGGVAAGSTKITVKPSAGQEQTMIVTVRKNAGDSGWM</sequence>